<feature type="transmembrane region" description="Helical" evidence="1">
    <location>
        <begin position="164"/>
        <end position="186"/>
    </location>
</feature>
<sequence length="409" mass="44978">MAQATGRQCSAPSANFNEDLYLMYFQRLEERFASVGLLGGLYGLLTILSVWSLYALTQRGGGVQPTAIVLSLTILALLASTTIYMIISILSWQTDFATIFMWAGRLLWNYDEDIDFRMPFQNLIGGISEPLQACAGTAALTINVILSDTIVCWRACVVWQNNRIVWAVCGVFLLATFVLGVIDTAFGCNMSLHWSQPLANIPIPGAMYKGFSAGIAACVLSLSTNLLATLLVGWKAWESRTRLRGYFVGGSITSQIEKLFALLIESGAIYCAFWIRIAIVVAFQLGMELPGRRASQTKDTFVRVVGVFLDAGLVPLIAIYPTIIIVFVALHRSHIEEVLTHNQSIPTPHLSLALRTEASRHSDGEDQPQEFEFGVSVMDRQDIYKYSDSPGDVDARTGEELTSKVGVII</sequence>
<protein>
    <submittedName>
        <fullName evidence="2">Uncharacterized protein</fullName>
    </submittedName>
</protein>
<feature type="transmembrane region" description="Helical" evidence="1">
    <location>
        <begin position="68"/>
        <end position="92"/>
    </location>
</feature>
<evidence type="ECO:0000313" key="2">
    <source>
        <dbReference type="EMBL" id="PIL28060.1"/>
    </source>
</evidence>
<reference evidence="2 3" key="1">
    <citation type="journal article" date="2015" name="Sci. Rep.">
        <title>Chromosome-level genome map provides insights into diverse defense mechanisms in the medicinal fungus Ganoderma sinense.</title>
        <authorList>
            <person name="Zhu Y."/>
            <person name="Xu J."/>
            <person name="Sun C."/>
            <person name="Zhou S."/>
            <person name="Xu H."/>
            <person name="Nelson D.R."/>
            <person name="Qian J."/>
            <person name="Song J."/>
            <person name="Luo H."/>
            <person name="Xiang L."/>
            <person name="Li Y."/>
            <person name="Xu Z."/>
            <person name="Ji A."/>
            <person name="Wang L."/>
            <person name="Lu S."/>
            <person name="Hayward A."/>
            <person name="Sun W."/>
            <person name="Li X."/>
            <person name="Schwartz D.C."/>
            <person name="Wang Y."/>
            <person name="Chen S."/>
        </authorList>
    </citation>
    <scope>NUCLEOTIDE SEQUENCE [LARGE SCALE GENOMIC DNA]</scope>
    <source>
        <strain evidence="2 3">ZZ0214-1</strain>
    </source>
</reference>
<feature type="transmembrane region" description="Helical" evidence="1">
    <location>
        <begin position="259"/>
        <end position="285"/>
    </location>
</feature>
<feature type="transmembrane region" description="Helical" evidence="1">
    <location>
        <begin position="32"/>
        <end position="56"/>
    </location>
</feature>
<organism evidence="2 3">
    <name type="scientific">Ganoderma sinense ZZ0214-1</name>
    <dbReference type="NCBI Taxonomy" id="1077348"/>
    <lineage>
        <taxon>Eukaryota</taxon>
        <taxon>Fungi</taxon>
        <taxon>Dikarya</taxon>
        <taxon>Basidiomycota</taxon>
        <taxon>Agaricomycotina</taxon>
        <taxon>Agaricomycetes</taxon>
        <taxon>Polyporales</taxon>
        <taxon>Polyporaceae</taxon>
        <taxon>Ganoderma</taxon>
    </lineage>
</organism>
<dbReference type="Proteomes" id="UP000230002">
    <property type="component" value="Unassembled WGS sequence"/>
</dbReference>
<keyword evidence="1" id="KW-1133">Transmembrane helix</keyword>
<feature type="transmembrane region" description="Helical" evidence="1">
    <location>
        <begin position="305"/>
        <end position="330"/>
    </location>
</feature>
<dbReference type="OrthoDB" id="2757163at2759"/>
<keyword evidence="3" id="KW-1185">Reference proteome</keyword>
<dbReference type="EMBL" id="AYKW01000029">
    <property type="protein sequence ID" value="PIL28060.1"/>
    <property type="molecule type" value="Genomic_DNA"/>
</dbReference>
<evidence type="ECO:0000256" key="1">
    <source>
        <dbReference type="SAM" id="Phobius"/>
    </source>
</evidence>
<keyword evidence="1" id="KW-0812">Transmembrane</keyword>
<evidence type="ECO:0000313" key="3">
    <source>
        <dbReference type="Proteomes" id="UP000230002"/>
    </source>
</evidence>
<feature type="transmembrane region" description="Helical" evidence="1">
    <location>
        <begin position="206"/>
        <end position="234"/>
    </location>
</feature>
<name>A0A2G8S2Q8_9APHY</name>
<gene>
    <name evidence="2" type="ORF">GSI_09812</name>
</gene>
<comment type="caution">
    <text evidence="2">The sequence shown here is derived from an EMBL/GenBank/DDBJ whole genome shotgun (WGS) entry which is preliminary data.</text>
</comment>
<accession>A0A2G8S2Q8</accession>
<proteinExistence type="predicted"/>
<dbReference type="AlphaFoldDB" id="A0A2G8S2Q8"/>
<keyword evidence="1" id="KW-0472">Membrane</keyword>